<dbReference type="EMBL" id="SNRW01018342">
    <property type="protein sequence ID" value="KAA6367426.1"/>
    <property type="molecule type" value="Genomic_DNA"/>
</dbReference>
<evidence type="ECO:0000313" key="1">
    <source>
        <dbReference type="EMBL" id="KAA6367426.1"/>
    </source>
</evidence>
<reference evidence="1 2" key="1">
    <citation type="submission" date="2019-03" db="EMBL/GenBank/DDBJ databases">
        <title>Single cell metagenomics reveals metabolic interactions within the superorganism composed of flagellate Streblomastix strix and complex community of Bacteroidetes bacteria on its surface.</title>
        <authorList>
            <person name="Treitli S.C."/>
            <person name="Kolisko M."/>
            <person name="Husnik F."/>
            <person name="Keeling P."/>
            <person name="Hampl V."/>
        </authorList>
    </citation>
    <scope>NUCLEOTIDE SEQUENCE [LARGE SCALE GENOMIC DNA]</scope>
    <source>
        <strain evidence="1">ST1C</strain>
    </source>
</reference>
<name>A0A5J4U944_9EUKA</name>
<accession>A0A5J4U944</accession>
<dbReference type="AlphaFoldDB" id="A0A5J4U944"/>
<comment type="caution">
    <text evidence="1">The sequence shown here is derived from an EMBL/GenBank/DDBJ whole genome shotgun (WGS) entry which is preliminary data.</text>
</comment>
<evidence type="ECO:0000313" key="2">
    <source>
        <dbReference type="Proteomes" id="UP000324800"/>
    </source>
</evidence>
<dbReference type="Proteomes" id="UP000324800">
    <property type="component" value="Unassembled WGS sequence"/>
</dbReference>
<gene>
    <name evidence="1" type="ORF">EZS28_037047</name>
</gene>
<protein>
    <submittedName>
        <fullName evidence="1">Uncharacterized protein</fullName>
    </submittedName>
</protein>
<organism evidence="1 2">
    <name type="scientific">Streblomastix strix</name>
    <dbReference type="NCBI Taxonomy" id="222440"/>
    <lineage>
        <taxon>Eukaryota</taxon>
        <taxon>Metamonada</taxon>
        <taxon>Preaxostyla</taxon>
        <taxon>Oxymonadida</taxon>
        <taxon>Streblomastigidae</taxon>
        <taxon>Streblomastix</taxon>
    </lineage>
</organism>
<proteinExistence type="predicted"/>
<sequence>MFNLSGISYSGCDGKYGKSLFIVVYNLRTAVPIHIESSQTKTKIEAGSEEYEKANLNNLMGYDGADTLAILLYQVYSDIDSQLYHVSNQDSTPNGNDNQFYGHLQWPCLIIDYVITLTGEQTLKKIGIVDGFKLNESVGLTKTGVQISNSLTSTGDNVFGDKALLHQILISE</sequence>